<keyword evidence="3 8" id="KW-0479">Metal-binding</keyword>
<feature type="binding site" evidence="8">
    <location>
        <position position="112"/>
    </location>
    <ligand>
        <name>[4Fe-4S] cluster</name>
        <dbReference type="ChEBI" id="CHEBI:49883"/>
        <note>4Fe-4S-S-AdoMet</note>
    </ligand>
</feature>
<dbReference type="Gene3D" id="3.20.20.70">
    <property type="entry name" value="Aldolase class I"/>
    <property type="match status" value="1"/>
</dbReference>
<feature type="binding site" evidence="8">
    <location>
        <position position="109"/>
    </location>
    <ligand>
        <name>[4Fe-4S] cluster</name>
        <dbReference type="ChEBI" id="CHEBI:49883"/>
        <note>4Fe-4S-S-AdoMet</note>
    </ligand>
</feature>
<feature type="binding site" evidence="8">
    <location>
        <position position="146"/>
    </location>
    <ligand>
        <name>S-adenosyl-L-methionine</name>
        <dbReference type="ChEBI" id="CHEBI:59789"/>
    </ligand>
</feature>
<comment type="caution">
    <text evidence="8">Lacks conserved residue(s) required for the propagation of feature annotation.</text>
</comment>
<feature type="binding site" evidence="8">
    <location>
        <position position="114"/>
    </location>
    <ligand>
        <name>Mg(2+)</name>
        <dbReference type="ChEBI" id="CHEBI:18420"/>
    </ligand>
</feature>
<proteinExistence type="inferred from homology"/>
<feature type="binding site" evidence="8">
    <location>
        <position position="144"/>
    </location>
    <ligand>
        <name>substrate</name>
    </ligand>
</feature>
<evidence type="ECO:0000256" key="2">
    <source>
        <dbReference type="ARBA" id="ARBA00022691"/>
    </source>
</evidence>
<dbReference type="GO" id="GO:0051539">
    <property type="term" value="F:4 iron, 4 sulfur cluster binding"/>
    <property type="evidence" value="ECO:0007669"/>
    <property type="project" value="UniProtKB-UniRule"/>
</dbReference>
<keyword evidence="11" id="KW-1185">Reference proteome</keyword>
<keyword evidence="2 8" id="KW-0949">S-adenosyl-L-methionine</keyword>
<name>A0A8J2BRA9_9BACT</name>
<comment type="cofactor">
    <cofactor evidence="8">
        <name>S-adenosyl-L-methionine</name>
        <dbReference type="ChEBI" id="CHEBI:59789"/>
    </cofactor>
    <text evidence="8">Binds 1 S-adenosyl-L-methionine per subunit.</text>
</comment>
<sequence>MLSRAARKLASCPSASMGSVGIPRDQRLLGPLLEGPSTPVAYFFLKGRFAFGPSRLSLLRKNLPMNGTMLQSSTTTLWVNEIFYSIQGESTFAGKPCIFIRLAGCNLRCTYCDTTYAFSEGVRMGIEEILNQIRSYPCQLVEVTGGEPLLQHPVLLLLRRLCDLEYTVLLETSGALDIACVDPRVHRIMDLKCPSSGECHRNRFANLEHLTARDEVKFVIGTREDFEWAQSQLQGSWTQRVGAILFSPVFGVLEPAQLAAWILEKGLPVRLQIQLHKFIWGPNVRGV</sequence>
<comment type="pathway">
    <text evidence="8">Purine metabolism; 7-cyano-7-deazaguanine biosynthesis.</text>
</comment>
<dbReference type="InterPro" id="IPR007197">
    <property type="entry name" value="rSAM"/>
</dbReference>
<dbReference type="PANTHER" id="PTHR42836">
    <property type="entry name" value="7-CARBOXY-7-DEAZAGUANINE SYNTHASE"/>
    <property type="match status" value="1"/>
</dbReference>
<feature type="binding site" evidence="8">
    <location>
        <begin position="111"/>
        <end position="113"/>
    </location>
    <ligand>
        <name>S-adenosyl-L-methionine</name>
        <dbReference type="ChEBI" id="CHEBI:59789"/>
    </ligand>
</feature>
<dbReference type="Proteomes" id="UP000663859">
    <property type="component" value="Unassembled WGS sequence"/>
</dbReference>
<protein>
    <recommendedName>
        <fullName evidence="8">7-carboxy-7-deazaguanine synthase</fullName>
        <shortName evidence="8">CDG synthase</shortName>
        <ecNumber evidence="8">4.3.99.3</ecNumber>
    </recommendedName>
    <alternativeName>
        <fullName evidence="8">Queuosine biosynthesis protein QueE</fullName>
    </alternativeName>
</protein>
<dbReference type="GO" id="GO:1904047">
    <property type="term" value="F:S-adenosyl-L-methionine binding"/>
    <property type="evidence" value="ECO:0007669"/>
    <property type="project" value="UniProtKB-UniRule"/>
</dbReference>
<keyword evidence="6 8" id="KW-0411">Iron-sulfur</keyword>
<evidence type="ECO:0000256" key="4">
    <source>
        <dbReference type="ARBA" id="ARBA00022842"/>
    </source>
</evidence>
<keyword evidence="4 8" id="KW-0460">Magnesium</keyword>
<evidence type="ECO:0000256" key="8">
    <source>
        <dbReference type="HAMAP-Rule" id="MF_00917"/>
    </source>
</evidence>
<comment type="subunit">
    <text evidence="8">Homodimer.</text>
</comment>
<feature type="binding site" evidence="8">
    <location>
        <begin position="86"/>
        <end position="88"/>
    </location>
    <ligand>
        <name>substrate</name>
    </ligand>
</feature>
<accession>A0A8J2BRA9</accession>
<dbReference type="InterPro" id="IPR013785">
    <property type="entry name" value="Aldolase_TIM"/>
</dbReference>
<keyword evidence="8" id="KW-0671">Queuosine biosynthesis</keyword>
<dbReference type="SUPFAM" id="SSF102114">
    <property type="entry name" value="Radical SAM enzymes"/>
    <property type="match status" value="1"/>
</dbReference>
<evidence type="ECO:0000313" key="11">
    <source>
        <dbReference type="Proteomes" id="UP000663859"/>
    </source>
</evidence>
<evidence type="ECO:0000256" key="6">
    <source>
        <dbReference type="ARBA" id="ARBA00023014"/>
    </source>
</evidence>
<dbReference type="EMBL" id="CAJNOB010000067">
    <property type="protein sequence ID" value="CAF0704414.1"/>
    <property type="molecule type" value="Genomic_DNA"/>
</dbReference>
<dbReference type="Pfam" id="PF04055">
    <property type="entry name" value="Radical_SAM"/>
    <property type="match status" value="1"/>
</dbReference>
<dbReference type="UniPathway" id="UPA00391"/>
<comment type="caution">
    <text evidence="10">The sequence shown here is derived from an EMBL/GenBank/DDBJ whole genome shotgun (WGS) entry which is preliminary data.</text>
</comment>
<dbReference type="InterPro" id="IPR058240">
    <property type="entry name" value="rSAM_sf"/>
</dbReference>
<keyword evidence="5 8" id="KW-0408">Iron</keyword>
<comment type="catalytic activity">
    <reaction evidence="8">
        <text>6-carboxy-5,6,7,8-tetrahydropterin + H(+) = 7-carboxy-7-carbaguanine + NH4(+)</text>
        <dbReference type="Rhea" id="RHEA:27974"/>
        <dbReference type="ChEBI" id="CHEBI:15378"/>
        <dbReference type="ChEBI" id="CHEBI:28938"/>
        <dbReference type="ChEBI" id="CHEBI:61032"/>
        <dbReference type="ChEBI" id="CHEBI:61036"/>
        <dbReference type="EC" id="4.3.99.3"/>
    </reaction>
</comment>
<comment type="function">
    <text evidence="8">Catalyzes the complex heterocyclic radical-mediated conversion of 6-carboxy-5,6,7,8-tetrahydropterin (CPH4) to 7-carboxy-7-deazaguanine (CDG), a step common to the biosynthetic pathways of all 7-deazapurine-containing compounds.</text>
</comment>
<dbReference type="PROSITE" id="PS51918">
    <property type="entry name" value="RADICAL_SAM"/>
    <property type="match status" value="1"/>
</dbReference>
<feature type="binding site" evidence="8">
    <location>
        <position position="101"/>
    </location>
    <ligand>
        <name>substrate</name>
    </ligand>
</feature>
<evidence type="ECO:0000256" key="5">
    <source>
        <dbReference type="ARBA" id="ARBA00023004"/>
    </source>
</evidence>
<gene>
    <name evidence="8" type="primary">queE</name>
    <name evidence="10" type="ORF">MPNT_70004</name>
</gene>
<organism evidence="10 11">
    <name type="scientific">Candidatus Methylacidithermus pantelleriae</name>
    <dbReference type="NCBI Taxonomy" id="2744239"/>
    <lineage>
        <taxon>Bacteria</taxon>
        <taxon>Pseudomonadati</taxon>
        <taxon>Verrucomicrobiota</taxon>
        <taxon>Methylacidiphilae</taxon>
        <taxon>Methylacidiphilales</taxon>
        <taxon>Methylacidiphilaceae</taxon>
        <taxon>Candidatus Methylacidithermus</taxon>
    </lineage>
</organism>
<evidence type="ECO:0000256" key="1">
    <source>
        <dbReference type="ARBA" id="ARBA00022485"/>
    </source>
</evidence>
<feature type="domain" description="Radical SAM core" evidence="9">
    <location>
        <begin position="92"/>
        <end position="282"/>
    </location>
</feature>
<dbReference type="HAMAP" id="MF_00917">
    <property type="entry name" value="QueE"/>
    <property type="match status" value="1"/>
</dbReference>
<dbReference type="AlphaFoldDB" id="A0A8J2BRA9"/>
<reference evidence="10" key="1">
    <citation type="submission" date="2021-02" db="EMBL/GenBank/DDBJ databases">
        <authorList>
            <person name="Cremers G."/>
            <person name="Picone N."/>
        </authorList>
    </citation>
    <scope>NUCLEOTIDE SEQUENCE</scope>
    <source>
        <strain evidence="10">PQ17</strain>
    </source>
</reference>
<comment type="cofactor">
    <cofactor evidence="8">
        <name>[4Fe-4S] cluster</name>
        <dbReference type="ChEBI" id="CHEBI:49883"/>
    </cofactor>
    <text evidence="8">Binds 1 [4Fe-4S] cluster. The cluster is coordinated with 3 cysteines and an exchangeable S-adenosyl-L-methionine.</text>
</comment>
<dbReference type="GO" id="GO:0000287">
    <property type="term" value="F:magnesium ion binding"/>
    <property type="evidence" value="ECO:0007669"/>
    <property type="project" value="UniProtKB-UniRule"/>
</dbReference>
<dbReference type="GO" id="GO:0016840">
    <property type="term" value="F:carbon-nitrogen lyase activity"/>
    <property type="evidence" value="ECO:0007669"/>
    <property type="project" value="UniProtKB-UniRule"/>
</dbReference>
<keyword evidence="1 8" id="KW-0004">4Fe-4S</keyword>
<dbReference type="InterPro" id="IPR024924">
    <property type="entry name" value="7-CO-7-deazaguanine_synth-like"/>
</dbReference>
<comment type="similarity">
    <text evidence="8">Belongs to the radical SAM superfamily. 7-carboxy-7-deazaguanine synthase family.</text>
</comment>
<dbReference type="GO" id="GO:0008616">
    <property type="term" value="P:tRNA queuosine(34) biosynthetic process"/>
    <property type="evidence" value="ECO:0007669"/>
    <property type="project" value="UniProtKB-UniRule"/>
</dbReference>
<evidence type="ECO:0000256" key="3">
    <source>
        <dbReference type="ARBA" id="ARBA00022723"/>
    </source>
</evidence>
<comment type="cofactor">
    <cofactor evidence="8">
        <name>Mg(2+)</name>
        <dbReference type="ChEBI" id="CHEBI:18420"/>
    </cofactor>
</comment>
<feature type="binding site" evidence="8">
    <location>
        <position position="105"/>
    </location>
    <ligand>
        <name>[4Fe-4S] cluster</name>
        <dbReference type="ChEBI" id="CHEBI:49883"/>
        <note>4Fe-4S-S-AdoMet</note>
    </ligand>
</feature>
<evidence type="ECO:0000313" key="10">
    <source>
        <dbReference type="EMBL" id="CAF0704414.1"/>
    </source>
</evidence>
<dbReference type="SFLD" id="SFLDS00029">
    <property type="entry name" value="Radical_SAM"/>
    <property type="match status" value="1"/>
</dbReference>
<evidence type="ECO:0000256" key="7">
    <source>
        <dbReference type="ARBA" id="ARBA00023239"/>
    </source>
</evidence>
<keyword evidence="7 8" id="KW-0456">Lyase</keyword>
<dbReference type="PANTHER" id="PTHR42836:SF1">
    <property type="entry name" value="7-CARBOXY-7-DEAZAGUANINE SYNTHASE"/>
    <property type="match status" value="1"/>
</dbReference>
<dbReference type="EC" id="4.3.99.3" evidence="8"/>
<evidence type="ECO:0000259" key="9">
    <source>
        <dbReference type="PROSITE" id="PS51918"/>
    </source>
</evidence>